<organism evidence="3 4">
    <name type="scientific">Rhizocola hellebori</name>
    <dbReference type="NCBI Taxonomy" id="1392758"/>
    <lineage>
        <taxon>Bacteria</taxon>
        <taxon>Bacillati</taxon>
        <taxon>Actinomycetota</taxon>
        <taxon>Actinomycetes</taxon>
        <taxon>Micromonosporales</taxon>
        <taxon>Micromonosporaceae</taxon>
        <taxon>Rhizocola</taxon>
    </lineage>
</organism>
<gene>
    <name evidence="3" type="ORF">Rhe02_15560</name>
</gene>
<accession>A0A8J3VDE1</accession>
<dbReference type="InterPro" id="IPR044855">
    <property type="entry name" value="CoA-Trfase_III_dom3_sf"/>
</dbReference>
<protein>
    <recommendedName>
        <fullName evidence="5">CoA transferase</fullName>
    </recommendedName>
</protein>
<sequence length="562" mass="59015">MEALVVRHLTYLGAQSKPGESLRIARDGHGLEIAAEWAGLDEPTAQAAYGLMAIHGRAQASGPQRLAVDYVTTATGVIATQGVLAALLSGMRGRPIAAVGTGVANAALLTISQYLAAASASDPDYLEPLASNGTPPPFESADGTLLELETLDPQPWADFWTFLGLTPAVIARAWKAFVLRYATATASLPAELHQATRMLAFEQLRQAAERAGVTIQPVRTFGQRLADVEGQCQQLGRPWTISPRPGRRTSPSQAMDSAEPLSGLLVVETGRRIQGPMAGHILQLLGAEVVRIEPLGGDPLRGMPPMVGDCSARFLALNRNKRVVEADLRAASGRATVRELARDAAVFLHNLAPGKAAQMSLDAPDLWKINPGLVYAYASGWGEERGGSPPPGTDFIAQAYSGLAHNVRPAGQRPAGSLMTILDVLGGLIAAEGVVAALVNRYRTGRGQQVDSSLLSAAGVLQAPIAESAAAHQPVWGMWDAPVPTADGHVMIAAGSRPPQSLSPTDLASQRTVDALASLRSAGMCAVAVCQDPAALVTDPAVSPLVEFDGCAFVRPPWRFVR</sequence>
<proteinExistence type="predicted"/>
<dbReference type="PANTHER" id="PTHR48207">
    <property type="entry name" value="SUCCINATE--HYDROXYMETHYLGLUTARATE COA-TRANSFERASE"/>
    <property type="match status" value="1"/>
</dbReference>
<dbReference type="Proteomes" id="UP000612899">
    <property type="component" value="Unassembled WGS sequence"/>
</dbReference>
<feature type="region of interest" description="Disordered" evidence="2">
    <location>
        <begin position="236"/>
        <end position="256"/>
    </location>
</feature>
<reference evidence="3" key="1">
    <citation type="submission" date="2021-01" db="EMBL/GenBank/DDBJ databases">
        <title>Whole genome shotgun sequence of Rhizocola hellebori NBRC 109834.</title>
        <authorList>
            <person name="Komaki H."/>
            <person name="Tamura T."/>
        </authorList>
    </citation>
    <scope>NUCLEOTIDE SEQUENCE</scope>
    <source>
        <strain evidence="3">NBRC 109834</strain>
    </source>
</reference>
<evidence type="ECO:0008006" key="5">
    <source>
        <dbReference type="Google" id="ProtNLM"/>
    </source>
</evidence>
<dbReference type="PANTHER" id="PTHR48207:SF3">
    <property type="entry name" value="SUCCINATE--HYDROXYMETHYLGLUTARATE COA-TRANSFERASE"/>
    <property type="match status" value="1"/>
</dbReference>
<dbReference type="Gene3D" id="3.40.50.10540">
    <property type="entry name" value="Crotonobetainyl-coa:carnitine coa-transferase, domain 1"/>
    <property type="match status" value="2"/>
</dbReference>
<dbReference type="GO" id="GO:0008410">
    <property type="term" value="F:CoA-transferase activity"/>
    <property type="evidence" value="ECO:0007669"/>
    <property type="project" value="TreeGrafter"/>
</dbReference>
<dbReference type="EMBL" id="BONY01000007">
    <property type="protein sequence ID" value="GIH03489.1"/>
    <property type="molecule type" value="Genomic_DNA"/>
</dbReference>
<comment type="caution">
    <text evidence="3">The sequence shown here is derived from an EMBL/GenBank/DDBJ whole genome shotgun (WGS) entry which is preliminary data.</text>
</comment>
<keyword evidence="4" id="KW-1185">Reference proteome</keyword>
<dbReference type="InterPro" id="IPR023606">
    <property type="entry name" value="CoA-Trfase_III_dom_1_sf"/>
</dbReference>
<dbReference type="SUPFAM" id="SSF89796">
    <property type="entry name" value="CoA-transferase family III (CaiB/BaiF)"/>
    <property type="match status" value="2"/>
</dbReference>
<evidence type="ECO:0000313" key="3">
    <source>
        <dbReference type="EMBL" id="GIH03489.1"/>
    </source>
</evidence>
<evidence type="ECO:0000256" key="2">
    <source>
        <dbReference type="SAM" id="MobiDB-lite"/>
    </source>
</evidence>
<dbReference type="InterPro" id="IPR050483">
    <property type="entry name" value="CoA-transferase_III_domain"/>
</dbReference>
<dbReference type="InterPro" id="IPR003673">
    <property type="entry name" value="CoA-Trfase_fam_III"/>
</dbReference>
<evidence type="ECO:0000256" key="1">
    <source>
        <dbReference type="ARBA" id="ARBA00022679"/>
    </source>
</evidence>
<dbReference type="AlphaFoldDB" id="A0A8J3VDE1"/>
<evidence type="ECO:0000313" key="4">
    <source>
        <dbReference type="Proteomes" id="UP000612899"/>
    </source>
</evidence>
<keyword evidence="1" id="KW-0808">Transferase</keyword>
<name>A0A8J3VDE1_9ACTN</name>
<dbReference type="Gene3D" id="3.30.1540.10">
    <property type="entry name" value="formyl-coa transferase, domain 3"/>
    <property type="match status" value="1"/>
</dbReference>
<dbReference type="Pfam" id="PF02515">
    <property type="entry name" value="CoA_transf_3"/>
    <property type="match status" value="2"/>
</dbReference>